<dbReference type="PRINTS" id="PR00112">
    <property type="entry name" value="ACYLPHPHTASE"/>
</dbReference>
<comment type="catalytic activity">
    <reaction evidence="3 4">
        <text>an acyl phosphate + H2O = a carboxylate + phosphate + H(+)</text>
        <dbReference type="Rhea" id="RHEA:14965"/>
        <dbReference type="ChEBI" id="CHEBI:15377"/>
        <dbReference type="ChEBI" id="CHEBI:15378"/>
        <dbReference type="ChEBI" id="CHEBI:29067"/>
        <dbReference type="ChEBI" id="CHEBI:43474"/>
        <dbReference type="ChEBI" id="CHEBI:59918"/>
        <dbReference type="EC" id="3.6.1.7"/>
    </reaction>
</comment>
<dbReference type="InterPro" id="IPR017968">
    <property type="entry name" value="Acylphosphatase_CS"/>
</dbReference>
<gene>
    <name evidence="7" type="primary">acyP</name>
    <name evidence="7" type="ORF">GCM10008179_12000</name>
</gene>
<evidence type="ECO:0000256" key="5">
    <source>
        <dbReference type="RuleBase" id="RU004168"/>
    </source>
</evidence>
<evidence type="ECO:0000256" key="3">
    <source>
        <dbReference type="ARBA" id="ARBA00047645"/>
    </source>
</evidence>
<dbReference type="EC" id="3.6.1.7" evidence="2 4"/>
<organism evidence="7 8">
    <name type="scientific">Hansschlegelia plantiphila</name>
    <dbReference type="NCBI Taxonomy" id="374655"/>
    <lineage>
        <taxon>Bacteria</taxon>
        <taxon>Pseudomonadati</taxon>
        <taxon>Pseudomonadota</taxon>
        <taxon>Alphaproteobacteria</taxon>
        <taxon>Hyphomicrobiales</taxon>
        <taxon>Methylopilaceae</taxon>
        <taxon>Hansschlegelia</taxon>
    </lineage>
</organism>
<dbReference type="Gene3D" id="3.30.70.100">
    <property type="match status" value="1"/>
</dbReference>
<dbReference type="InterPro" id="IPR020456">
    <property type="entry name" value="Acylphosphatase"/>
</dbReference>
<sequence>MGQSVERFEITGLVQGVFYRKWARATAEGLGLRGFVRNRADGSVEAVLAGPEERLDGFAEACRAGPPDARVEQIRRLPAKAGDMPEGQGVTIAEDA</sequence>
<keyword evidence="8" id="KW-1185">Reference proteome</keyword>
<accession>A0A9W6IYV7</accession>
<reference evidence="7" key="2">
    <citation type="submission" date="2023-01" db="EMBL/GenBank/DDBJ databases">
        <authorList>
            <person name="Sun Q."/>
            <person name="Evtushenko L."/>
        </authorList>
    </citation>
    <scope>NUCLEOTIDE SEQUENCE</scope>
    <source>
        <strain evidence="7">VKM B-2347</strain>
    </source>
</reference>
<evidence type="ECO:0000313" key="8">
    <source>
        <dbReference type="Proteomes" id="UP001143372"/>
    </source>
</evidence>
<comment type="caution">
    <text evidence="7">The sequence shown here is derived from an EMBL/GenBank/DDBJ whole genome shotgun (WGS) entry which is preliminary data.</text>
</comment>
<evidence type="ECO:0000256" key="4">
    <source>
        <dbReference type="PROSITE-ProRule" id="PRU00520"/>
    </source>
</evidence>
<dbReference type="InterPro" id="IPR001792">
    <property type="entry name" value="Acylphosphatase-like_dom"/>
</dbReference>
<evidence type="ECO:0000256" key="2">
    <source>
        <dbReference type="ARBA" id="ARBA00012150"/>
    </source>
</evidence>
<dbReference type="RefSeq" id="WP_271167810.1">
    <property type="nucleotide sequence ID" value="NZ_BSFI01000006.1"/>
</dbReference>
<name>A0A9W6IYV7_9HYPH</name>
<proteinExistence type="inferred from homology"/>
<dbReference type="PROSITE" id="PS00151">
    <property type="entry name" value="ACYLPHOSPHATASE_2"/>
    <property type="match status" value="1"/>
</dbReference>
<dbReference type="PANTHER" id="PTHR47268:SF4">
    <property type="entry name" value="ACYLPHOSPHATASE"/>
    <property type="match status" value="1"/>
</dbReference>
<evidence type="ECO:0000256" key="1">
    <source>
        <dbReference type="ARBA" id="ARBA00005614"/>
    </source>
</evidence>
<dbReference type="AlphaFoldDB" id="A0A9W6IYV7"/>
<feature type="domain" description="Acylphosphatase-like" evidence="6">
    <location>
        <begin position="5"/>
        <end position="94"/>
    </location>
</feature>
<dbReference type="PANTHER" id="PTHR47268">
    <property type="entry name" value="ACYLPHOSPHATASE"/>
    <property type="match status" value="1"/>
</dbReference>
<dbReference type="PROSITE" id="PS51160">
    <property type="entry name" value="ACYLPHOSPHATASE_3"/>
    <property type="match status" value="1"/>
</dbReference>
<protein>
    <recommendedName>
        <fullName evidence="2 4">acylphosphatase</fullName>
        <ecNumber evidence="2 4">3.6.1.7</ecNumber>
    </recommendedName>
</protein>
<dbReference type="GO" id="GO:0003998">
    <property type="term" value="F:acylphosphatase activity"/>
    <property type="evidence" value="ECO:0007669"/>
    <property type="project" value="UniProtKB-EC"/>
</dbReference>
<dbReference type="EMBL" id="BSFI01000006">
    <property type="protein sequence ID" value="GLK67562.1"/>
    <property type="molecule type" value="Genomic_DNA"/>
</dbReference>
<evidence type="ECO:0000313" key="7">
    <source>
        <dbReference type="EMBL" id="GLK67562.1"/>
    </source>
</evidence>
<keyword evidence="4" id="KW-0378">Hydrolase</keyword>
<reference evidence="7" key="1">
    <citation type="journal article" date="2014" name="Int. J. Syst. Evol. Microbiol.">
        <title>Complete genome sequence of Corynebacterium casei LMG S-19264T (=DSM 44701T), isolated from a smear-ripened cheese.</title>
        <authorList>
            <consortium name="US DOE Joint Genome Institute (JGI-PGF)"/>
            <person name="Walter F."/>
            <person name="Albersmeier A."/>
            <person name="Kalinowski J."/>
            <person name="Ruckert C."/>
        </authorList>
    </citation>
    <scope>NUCLEOTIDE SEQUENCE</scope>
    <source>
        <strain evidence="7">VKM B-2347</strain>
    </source>
</reference>
<dbReference type="Pfam" id="PF00708">
    <property type="entry name" value="Acylphosphatase"/>
    <property type="match status" value="1"/>
</dbReference>
<dbReference type="SUPFAM" id="SSF54975">
    <property type="entry name" value="Acylphosphatase/BLUF domain-like"/>
    <property type="match status" value="1"/>
</dbReference>
<dbReference type="InterPro" id="IPR036046">
    <property type="entry name" value="Acylphosphatase-like_dom_sf"/>
</dbReference>
<feature type="active site" evidence="4">
    <location>
        <position position="38"/>
    </location>
</feature>
<comment type="similarity">
    <text evidence="1 5">Belongs to the acylphosphatase family.</text>
</comment>
<evidence type="ECO:0000259" key="6">
    <source>
        <dbReference type="PROSITE" id="PS51160"/>
    </source>
</evidence>
<dbReference type="Proteomes" id="UP001143372">
    <property type="component" value="Unassembled WGS sequence"/>
</dbReference>
<feature type="active site" evidence="4">
    <location>
        <position position="20"/>
    </location>
</feature>